<reference evidence="2 3" key="1">
    <citation type="submission" date="2021-07" db="EMBL/GenBank/DDBJ databases">
        <title>Genomic diversity and antimicrobial resistance of Prevotella spp. isolated from chronic lung disease airways.</title>
        <authorList>
            <person name="Webb K.A."/>
            <person name="Olagoke O.S."/>
            <person name="Baird T."/>
            <person name="Neill J."/>
            <person name="Pham A."/>
            <person name="Wells T.J."/>
            <person name="Ramsay K.A."/>
            <person name="Bell S.C."/>
            <person name="Sarovich D.S."/>
            <person name="Price E.P."/>
        </authorList>
    </citation>
    <scope>NUCLEOTIDE SEQUENCE [LARGE SCALE GENOMIC DNA]</scope>
    <source>
        <strain evidence="2 3">SCHI0011.S.12</strain>
    </source>
</reference>
<evidence type="ECO:0000313" key="3">
    <source>
        <dbReference type="Proteomes" id="UP000788426"/>
    </source>
</evidence>
<keyword evidence="3" id="KW-1185">Reference proteome</keyword>
<accession>A0ABS6YEV5</accession>
<name>A0ABS6YEV5_9BACT</name>
<feature type="transmembrane region" description="Helical" evidence="1">
    <location>
        <begin position="40"/>
        <end position="62"/>
    </location>
</feature>
<proteinExistence type="predicted"/>
<sequence>MLLFRIKRNNKRIKDESKHIVFTYKRHLKMKRNQTQSSRFAILHIFIALGFIAILSSCYVQNITDDYKFLRQEARERVTLTTGSIDELKDDRAIYLINAQQVKDYCKQHSNVIIYNFSPSYIMNKNLNANDFVDMCKANGVNALPIANSYLGLDKVRKLGVPVLMIRHQPYKTNKWRRYTKLFYKDVTNSNKRINNSKRFFSFKNGVYIGNFSTYEEALKSLQ</sequence>
<keyword evidence="1" id="KW-0472">Membrane</keyword>
<keyword evidence="1" id="KW-1133">Transmembrane helix</keyword>
<keyword evidence="1" id="KW-0812">Transmembrane</keyword>
<dbReference type="Proteomes" id="UP000788426">
    <property type="component" value="Unassembled WGS sequence"/>
</dbReference>
<gene>
    <name evidence="2" type="ORF">KZO38_05670</name>
</gene>
<protein>
    <submittedName>
        <fullName evidence="2">Uncharacterized protein</fullName>
    </submittedName>
</protein>
<organism evidence="2 3">
    <name type="scientific">Hoylesella nanceiensis</name>
    <dbReference type="NCBI Taxonomy" id="425941"/>
    <lineage>
        <taxon>Bacteria</taxon>
        <taxon>Pseudomonadati</taxon>
        <taxon>Bacteroidota</taxon>
        <taxon>Bacteroidia</taxon>
        <taxon>Bacteroidales</taxon>
        <taxon>Prevotellaceae</taxon>
        <taxon>Hoylesella</taxon>
    </lineage>
</organism>
<evidence type="ECO:0000256" key="1">
    <source>
        <dbReference type="SAM" id="Phobius"/>
    </source>
</evidence>
<evidence type="ECO:0000313" key="2">
    <source>
        <dbReference type="EMBL" id="MBW4769248.1"/>
    </source>
</evidence>
<dbReference type="EMBL" id="JAHXCT010000003">
    <property type="protein sequence ID" value="MBW4769248.1"/>
    <property type="molecule type" value="Genomic_DNA"/>
</dbReference>
<comment type="caution">
    <text evidence="2">The sequence shown here is derived from an EMBL/GenBank/DDBJ whole genome shotgun (WGS) entry which is preliminary data.</text>
</comment>